<proteinExistence type="predicted"/>
<evidence type="ECO:0000313" key="5">
    <source>
        <dbReference type="Proteomes" id="UP000197666"/>
    </source>
</evidence>
<feature type="transmembrane region" description="Helical" evidence="2">
    <location>
        <begin position="68"/>
        <end position="89"/>
    </location>
</feature>
<dbReference type="EMBL" id="BRPB01000117">
    <property type="protein sequence ID" value="GLA54991.1"/>
    <property type="molecule type" value="Genomic_DNA"/>
</dbReference>
<evidence type="ECO:0000256" key="1">
    <source>
        <dbReference type="SAM" id="MobiDB-lite"/>
    </source>
</evidence>
<dbReference type="VEuPathDB" id="FungiDB:M747DRAFT_356014"/>
<dbReference type="AlphaFoldDB" id="A0A254TXD0"/>
<keyword evidence="2" id="KW-0812">Transmembrane</keyword>
<protein>
    <submittedName>
        <fullName evidence="4">ESCRT-II complex subunit family protein</fullName>
    </submittedName>
</protein>
<feature type="region of interest" description="Disordered" evidence="1">
    <location>
        <begin position="1"/>
        <end position="28"/>
    </location>
</feature>
<dbReference type="EMBL" id="NKJJ02000004">
    <property type="protein sequence ID" value="TPR11472.1"/>
    <property type="molecule type" value="Genomic_DNA"/>
</dbReference>
<comment type="caution">
    <text evidence="4">The sequence shown here is derived from an EMBL/GenBank/DDBJ whole genome shotgun (WGS) entry which is preliminary data.</text>
</comment>
<reference evidence="4" key="2">
    <citation type="submission" date="2019-02" db="EMBL/GenBank/DDBJ databases">
        <title>FDA dAtabase for Regulatory Grade micrObial Sequences (FDA-ARGOS): Supporting development and validation of Infectious Disease Dx tests.</title>
        <authorList>
            <person name="Kerrigan L."/>
            <person name="Tallon L.J."/>
            <person name="Sadzewicz L."/>
            <person name="Sengamalay N."/>
            <person name="Ott S."/>
            <person name="Godinez A."/>
            <person name="Nagaraj S."/>
            <person name="Vavikolanu K."/>
            <person name="Vyas G."/>
            <person name="Nadendla S."/>
            <person name="Aluvathingal J."/>
            <person name="Sichtig H."/>
        </authorList>
    </citation>
    <scope>NUCLEOTIDE SEQUENCE</scope>
    <source>
        <strain evidence="4">FDAARGOS_311</strain>
    </source>
</reference>
<dbReference type="Proteomes" id="UP001144191">
    <property type="component" value="Unassembled WGS sequence"/>
</dbReference>
<reference evidence="5" key="1">
    <citation type="submission" date="2018-10" db="EMBL/GenBank/DDBJ databases">
        <title>FDA dAtabase for Regulatory Grade micrObial Sequences (FDA-ARGOS): Supporting development and validation of Infectious Disease Dx tests.</title>
        <authorList>
            <person name="Kerrigan L."/>
            <person name="Tallon L."/>
            <person name="Sadzewicz L."/>
            <person name="Sengamalay N."/>
            <person name="Ott S."/>
            <person name="Godinez A."/>
            <person name="Nagaraj S."/>
            <person name="Vavikolanu K."/>
            <person name="Nadendla S."/>
            <person name="George J."/>
            <person name="Sichtig H."/>
        </authorList>
    </citation>
    <scope>NUCLEOTIDE SEQUENCE [LARGE SCALE GENOMIC DNA]</scope>
    <source>
        <strain evidence="5">FDAARGOS_311</strain>
    </source>
</reference>
<gene>
    <name evidence="3" type="ORF">AnigIFM63604_001302</name>
    <name evidence="4" type="ORF">CAN33_0048885</name>
</gene>
<organism evidence="4 5">
    <name type="scientific">Aspergillus niger</name>
    <dbReference type="NCBI Taxonomy" id="5061"/>
    <lineage>
        <taxon>Eukaryota</taxon>
        <taxon>Fungi</taxon>
        <taxon>Dikarya</taxon>
        <taxon>Ascomycota</taxon>
        <taxon>Pezizomycotina</taxon>
        <taxon>Eurotiomycetes</taxon>
        <taxon>Eurotiomycetidae</taxon>
        <taxon>Eurotiales</taxon>
        <taxon>Aspergillaceae</taxon>
        <taxon>Aspergillus</taxon>
        <taxon>Aspergillus subgen. Circumdati</taxon>
    </lineage>
</organism>
<accession>A0A254TXD0</accession>
<dbReference type="InterPro" id="IPR053008">
    <property type="entry name" value="Phomopsin_biosynth_assoc"/>
</dbReference>
<reference evidence="3" key="3">
    <citation type="submission" date="2022-07" db="EMBL/GenBank/DDBJ databases">
        <title>Taxonomy of Aspergillus series Nigri: significant species reduction supported by multi-species coalescent approaches.</title>
        <authorList>
            <person name="Bian C."/>
            <person name="Kusuya Y."/>
            <person name="Sklenar F."/>
            <person name="D'hooge E."/>
            <person name="Yaguchi T."/>
            <person name="Takahashi H."/>
            <person name="Hubka V."/>
        </authorList>
    </citation>
    <scope>NUCLEOTIDE SEQUENCE</scope>
    <source>
        <strain evidence="3">IFM 63604</strain>
    </source>
</reference>
<dbReference type="eggNOG" id="ENOG502S165">
    <property type="taxonomic scope" value="Eukaryota"/>
</dbReference>
<dbReference type="PANTHER" id="PTHR35896">
    <property type="entry name" value="IG-LIKE DOMAIN-CONTAINING PROTEIN"/>
    <property type="match status" value="1"/>
</dbReference>
<keyword evidence="2" id="KW-0472">Membrane</keyword>
<evidence type="ECO:0000256" key="2">
    <source>
        <dbReference type="SAM" id="Phobius"/>
    </source>
</evidence>
<dbReference type="PANTHER" id="PTHR35896:SF3">
    <property type="entry name" value="MAJOR FACILITATOR SUPERFAMILY TRANSPORTER"/>
    <property type="match status" value="1"/>
</dbReference>
<sequence length="266" mass="29609">MHPAAVSFKLPTLPKASQKPDEDEEEYNEGLLAARESSDLATASLALGRLSSDKRHCTSTSSRLLKRIGLLSFYLVILLLALNGFYHLVRPYSGTVAQYIHWPGSLSQDDLSCSCGDSIAEALTRSCRYDTLSAAWLPPHCRDDELTARFDAAGPGDGGAWTYYADQSGNSTMTLAEIAQLPGNDTHEFFYMTYRWHVFHCSFYWRKLHRMVHGVEGAAKRIEYRSDSESHIDHCEGIFTLNYPLDAIATGSGVSLNADRIPNIHE</sequence>
<evidence type="ECO:0000313" key="3">
    <source>
        <dbReference type="EMBL" id="GLA54991.1"/>
    </source>
</evidence>
<evidence type="ECO:0000313" key="4">
    <source>
        <dbReference type="EMBL" id="TPR11472.1"/>
    </source>
</evidence>
<name>A0A254TXD0_ASPNG</name>
<dbReference type="VEuPathDB" id="FungiDB:An01g07950"/>
<dbReference type="VEuPathDB" id="FungiDB:ASPNIDRAFT2_1132164"/>
<dbReference type="VEuPathDB" id="FungiDB:ATCC64974_16990"/>
<keyword evidence="2" id="KW-1133">Transmembrane helix</keyword>
<dbReference type="Proteomes" id="UP000197666">
    <property type="component" value="Unassembled WGS sequence"/>
</dbReference>